<dbReference type="GO" id="GO:0009279">
    <property type="term" value="C:cell outer membrane"/>
    <property type="evidence" value="ECO:0007669"/>
    <property type="project" value="UniProtKB-SubCell"/>
</dbReference>
<accession>A0A1U7NXH9</accession>
<comment type="subcellular location">
    <subcellularLocation>
        <location evidence="1">Cell outer membrane</location>
    </subcellularLocation>
</comment>
<dbReference type="OrthoDB" id="60082at2"/>
<evidence type="ECO:0000256" key="1">
    <source>
        <dbReference type="ARBA" id="ARBA00004442"/>
    </source>
</evidence>
<name>A0A1U7NXH9_9DEIO</name>
<sequence>MKQAVRTEGFTLIELLVGMVLLAIILGVVLSTTLSTMTLYRTDQARLGANRNARSTLDILNSDIQQAGERLGESFPAITVTKDATGNSVLTLRRGLLDAPLPICAPLPNVDGIYVTANGTAASPFAPISALPDSCGTSAQDLSAWTSQITNGVTSGYVYDVTGKAGSYLKLSGTETQSALPKRQTVKYTGTVGTYNPRKTTASSTGRDIRLYMLEGRRYGVTGGNLTLSVNDAPAQDATPRVLAFTVVPYLKVINGSPVSVTLPFPPAPVSGIETPTWKDLAYLDVTLTVQQGQGRNTVQRTFTERLTPRNASSRE</sequence>
<keyword evidence="3" id="KW-1133">Transmembrane helix</keyword>
<gene>
    <name evidence="4" type="ORF">BOO71_0008350</name>
</gene>
<evidence type="ECO:0008006" key="6">
    <source>
        <dbReference type="Google" id="ProtNLM"/>
    </source>
</evidence>
<evidence type="ECO:0000313" key="4">
    <source>
        <dbReference type="EMBL" id="OLV17610.1"/>
    </source>
</evidence>
<dbReference type="AlphaFoldDB" id="A0A1U7NXH9"/>
<dbReference type="STRING" id="249408.BOO71_0008350"/>
<dbReference type="InterPro" id="IPR012902">
    <property type="entry name" value="N_methyl_site"/>
</dbReference>
<dbReference type="RefSeq" id="WP_075833499.1">
    <property type="nucleotide sequence ID" value="NZ_MSTI01000093.1"/>
</dbReference>
<proteinExistence type="predicted"/>
<dbReference type="NCBIfam" id="TIGR02532">
    <property type="entry name" value="IV_pilin_GFxxxE"/>
    <property type="match status" value="1"/>
</dbReference>
<keyword evidence="3" id="KW-0812">Transmembrane</keyword>
<reference evidence="4 5" key="1">
    <citation type="submission" date="2017-01" db="EMBL/GenBank/DDBJ databases">
        <title>Genome Analysis of Deinococcus marmoris KOPRI26562.</title>
        <authorList>
            <person name="Kim J.H."/>
            <person name="Oh H.-M."/>
        </authorList>
    </citation>
    <scope>NUCLEOTIDE SEQUENCE [LARGE SCALE GENOMIC DNA]</scope>
    <source>
        <strain evidence="4 5">KOPRI26562</strain>
    </source>
</reference>
<protein>
    <recommendedName>
        <fullName evidence="6">Type IV fimbrial biogenesis protein PilW</fullName>
    </recommendedName>
</protein>
<keyword evidence="2" id="KW-0998">Cell outer membrane</keyword>
<dbReference type="Proteomes" id="UP000186607">
    <property type="component" value="Unassembled WGS sequence"/>
</dbReference>
<organism evidence="4 5">
    <name type="scientific">Deinococcus marmoris</name>
    <dbReference type="NCBI Taxonomy" id="249408"/>
    <lineage>
        <taxon>Bacteria</taxon>
        <taxon>Thermotogati</taxon>
        <taxon>Deinococcota</taxon>
        <taxon>Deinococci</taxon>
        <taxon>Deinococcales</taxon>
        <taxon>Deinococcaceae</taxon>
        <taxon>Deinococcus</taxon>
    </lineage>
</organism>
<keyword evidence="5" id="KW-1185">Reference proteome</keyword>
<evidence type="ECO:0000256" key="2">
    <source>
        <dbReference type="ARBA" id="ARBA00023237"/>
    </source>
</evidence>
<dbReference type="EMBL" id="MSTI01000093">
    <property type="protein sequence ID" value="OLV17610.1"/>
    <property type="molecule type" value="Genomic_DNA"/>
</dbReference>
<evidence type="ECO:0000313" key="5">
    <source>
        <dbReference type="Proteomes" id="UP000186607"/>
    </source>
</evidence>
<feature type="transmembrane region" description="Helical" evidence="3">
    <location>
        <begin position="12"/>
        <end position="34"/>
    </location>
</feature>
<dbReference type="PROSITE" id="PS00409">
    <property type="entry name" value="PROKAR_NTER_METHYL"/>
    <property type="match status" value="1"/>
</dbReference>
<evidence type="ECO:0000256" key="3">
    <source>
        <dbReference type="SAM" id="Phobius"/>
    </source>
</evidence>
<comment type="caution">
    <text evidence="4">The sequence shown here is derived from an EMBL/GenBank/DDBJ whole genome shotgun (WGS) entry which is preliminary data.</text>
</comment>
<keyword evidence="3" id="KW-0472">Membrane</keyword>
<dbReference type="Pfam" id="PF07963">
    <property type="entry name" value="N_methyl"/>
    <property type="match status" value="1"/>
</dbReference>